<dbReference type="EMBL" id="JAOQIO010000025">
    <property type="protein sequence ID" value="MCU6792551.1"/>
    <property type="molecule type" value="Genomic_DNA"/>
</dbReference>
<protein>
    <submittedName>
        <fullName evidence="1">Uncharacterized protein</fullName>
    </submittedName>
</protein>
<proteinExistence type="predicted"/>
<evidence type="ECO:0000313" key="1">
    <source>
        <dbReference type="EMBL" id="MCU6792551.1"/>
    </source>
</evidence>
<reference evidence="1 2" key="1">
    <citation type="submission" date="2022-09" db="EMBL/GenBank/DDBJ databases">
        <authorList>
            <person name="Han X.L."/>
            <person name="Wang Q."/>
            <person name="Lu T."/>
        </authorList>
    </citation>
    <scope>NUCLEOTIDE SEQUENCE [LARGE SCALE GENOMIC DNA]</scope>
    <source>
        <strain evidence="1 2">WQ 127069</strain>
    </source>
</reference>
<accession>A0ABT2UEX0</accession>
<gene>
    <name evidence="1" type="ORF">OB236_10465</name>
</gene>
<sequence>MEYFAFTVENALKKNGVHGDQGDWINKNQWREAIRSSGYVESEIYMAVAQGG</sequence>
<name>A0ABT2UEX0_9BACL</name>
<dbReference type="Proteomes" id="UP001652445">
    <property type="component" value="Unassembled WGS sequence"/>
</dbReference>
<organism evidence="1 2">
    <name type="scientific">Paenibacillus baimaensis</name>
    <dbReference type="NCBI Taxonomy" id="2982185"/>
    <lineage>
        <taxon>Bacteria</taxon>
        <taxon>Bacillati</taxon>
        <taxon>Bacillota</taxon>
        <taxon>Bacilli</taxon>
        <taxon>Bacillales</taxon>
        <taxon>Paenibacillaceae</taxon>
        <taxon>Paenibacillus</taxon>
    </lineage>
</organism>
<comment type="caution">
    <text evidence="1">The sequence shown here is derived from an EMBL/GenBank/DDBJ whole genome shotgun (WGS) entry which is preliminary data.</text>
</comment>
<evidence type="ECO:0000313" key="2">
    <source>
        <dbReference type="Proteomes" id="UP001652445"/>
    </source>
</evidence>
<keyword evidence="2" id="KW-1185">Reference proteome</keyword>